<proteinExistence type="predicted"/>
<keyword evidence="2" id="KW-0539">Nucleus</keyword>
<reference evidence="6 7" key="1">
    <citation type="journal article" date="2023" name="Elife">
        <title>Identification of key yeast species and microbe-microbe interactions impacting larval growth of Drosophila in the wild.</title>
        <authorList>
            <person name="Mure A."/>
            <person name="Sugiura Y."/>
            <person name="Maeda R."/>
            <person name="Honda K."/>
            <person name="Sakurai N."/>
            <person name="Takahashi Y."/>
            <person name="Watada M."/>
            <person name="Katoh T."/>
            <person name="Gotoh A."/>
            <person name="Gotoh Y."/>
            <person name="Taniguchi I."/>
            <person name="Nakamura K."/>
            <person name="Hayashi T."/>
            <person name="Katayama T."/>
            <person name="Uemura T."/>
            <person name="Hattori Y."/>
        </authorList>
    </citation>
    <scope>NUCLEOTIDE SEQUENCE [LARGE SCALE GENOMIC DNA]</scope>
    <source>
        <strain evidence="6 7">SB-73</strain>
    </source>
</reference>
<organism evidence="6 7">
    <name type="scientific">Starmerella bacillaris</name>
    <name type="common">Yeast</name>
    <name type="synonym">Candida zemplinina</name>
    <dbReference type="NCBI Taxonomy" id="1247836"/>
    <lineage>
        <taxon>Eukaryota</taxon>
        <taxon>Fungi</taxon>
        <taxon>Dikarya</taxon>
        <taxon>Ascomycota</taxon>
        <taxon>Saccharomycotina</taxon>
        <taxon>Dipodascomycetes</taxon>
        <taxon>Dipodascales</taxon>
        <taxon>Trichomonascaceae</taxon>
        <taxon>Starmerella</taxon>
    </lineage>
</organism>
<dbReference type="PANTHER" id="PTHR45735:SF2">
    <property type="entry name" value="CLEAVAGE STIMULATION FACTOR SUBUNIT 2"/>
    <property type="match status" value="1"/>
</dbReference>
<keyword evidence="7" id="KW-1185">Reference proteome</keyword>
<evidence type="ECO:0000259" key="5">
    <source>
        <dbReference type="Pfam" id="PF14327"/>
    </source>
</evidence>
<evidence type="ECO:0008006" key="8">
    <source>
        <dbReference type="Google" id="ProtNLM"/>
    </source>
</evidence>
<protein>
    <recommendedName>
        <fullName evidence="8">Cleavage stimulation factor subunit 2 hinge domain-containing protein</fullName>
    </recommendedName>
</protein>
<comment type="caution">
    <text evidence="6">The sequence shown here is derived from an EMBL/GenBank/DDBJ whole genome shotgun (WGS) entry which is preliminary data.</text>
</comment>
<dbReference type="Pfam" id="PF14327">
    <property type="entry name" value="CSTF2_hinge"/>
    <property type="match status" value="1"/>
</dbReference>
<dbReference type="InterPro" id="IPR025742">
    <property type="entry name" value="CSTF2_hinge"/>
</dbReference>
<evidence type="ECO:0000313" key="7">
    <source>
        <dbReference type="Proteomes" id="UP001362899"/>
    </source>
</evidence>
<dbReference type="AlphaFoldDB" id="A0AAV5RLG0"/>
<dbReference type="InterPro" id="IPR038192">
    <property type="entry name" value="CSTF_C_sf"/>
</dbReference>
<feature type="region of interest" description="Disordered" evidence="3">
    <location>
        <begin position="81"/>
        <end position="113"/>
    </location>
</feature>
<feature type="domain" description="Transcription termination and cleavage factor C-terminal" evidence="4">
    <location>
        <begin position="111"/>
        <end position="148"/>
    </location>
</feature>
<dbReference type="Proteomes" id="UP001362899">
    <property type="component" value="Unassembled WGS sequence"/>
</dbReference>
<name>A0AAV5RLG0_STABA</name>
<evidence type="ECO:0000256" key="1">
    <source>
        <dbReference type="ARBA" id="ARBA00004123"/>
    </source>
</evidence>
<sequence>MSYLEVPGDDAISLILSKYDPKELLNVIKGLKQILDRDPQQVKAMLTANQDLTYAILQAELLMGLVDESVVAEAMKSLNVPAAQSDVQSDTTTKPSPKPNPKPADPFEGMDPQQAATIKQVISMPEEQILLLPPEHQQQVRDLKKQYSV</sequence>
<evidence type="ECO:0000259" key="4">
    <source>
        <dbReference type="Pfam" id="PF14304"/>
    </source>
</evidence>
<dbReference type="GO" id="GO:0005847">
    <property type="term" value="C:mRNA cleavage and polyadenylation specificity factor complex"/>
    <property type="evidence" value="ECO:0007669"/>
    <property type="project" value="TreeGrafter"/>
</dbReference>
<evidence type="ECO:0000256" key="2">
    <source>
        <dbReference type="ARBA" id="ARBA00023242"/>
    </source>
</evidence>
<dbReference type="GO" id="GO:0031124">
    <property type="term" value="P:mRNA 3'-end processing"/>
    <property type="evidence" value="ECO:0007669"/>
    <property type="project" value="InterPro"/>
</dbReference>
<dbReference type="PANTHER" id="PTHR45735">
    <property type="entry name" value="CLEAVAGE STIMULATION FACTOR SUBUNIT 2"/>
    <property type="match status" value="1"/>
</dbReference>
<dbReference type="GO" id="GO:0003729">
    <property type="term" value="F:mRNA binding"/>
    <property type="evidence" value="ECO:0007669"/>
    <property type="project" value="TreeGrafter"/>
</dbReference>
<evidence type="ECO:0000313" key="6">
    <source>
        <dbReference type="EMBL" id="GMM52379.1"/>
    </source>
</evidence>
<dbReference type="Pfam" id="PF14304">
    <property type="entry name" value="CSTF_C"/>
    <property type="match status" value="1"/>
</dbReference>
<comment type="subcellular location">
    <subcellularLocation>
        <location evidence="1">Nucleus</location>
    </subcellularLocation>
</comment>
<accession>A0AAV5RLG0</accession>
<evidence type="ECO:0000256" key="3">
    <source>
        <dbReference type="SAM" id="MobiDB-lite"/>
    </source>
</evidence>
<dbReference type="Gene3D" id="1.25.40.630">
    <property type="match status" value="1"/>
</dbReference>
<gene>
    <name evidence="6" type="ORF">DASB73_033420</name>
</gene>
<dbReference type="Gene3D" id="1.10.20.70">
    <property type="entry name" value="Transcription termination and cleavage factor, C-terminal domain"/>
    <property type="match status" value="1"/>
</dbReference>
<dbReference type="EMBL" id="BTGC01000008">
    <property type="protein sequence ID" value="GMM52379.1"/>
    <property type="molecule type" value="Genomic_DNA"/>
</dbReference>
<feature type="domain" description="Cleavage stimulation factor subunit 2 hinge" evidence="5">
    <location>
        <begin position="10"/>
        <end position="74"/>
    </location>
</feature>
<dbReference type="InterPro" id="IPR026896">
    <property type="entry name" value="CSTF_C"/>
</dbReference>